<proteinExistence type="predicted"/>
<accession>A0ABD5CMC0</accession>
<reference evidence="1 2" key="1">
    <citation type="submission" date="2023-08" db="EMBL/GenBank/DDBJ databases">
        <title>Genome sequencing of plant associated microbes to promote plant fitness in Sorghum bicolor and Oryza sativa.</title>
        <authorList>
            <person name="Coleman-Derr D."/>
        </authorList>
    </citation>
    <scope>NUCLEOTIDE SEQUENCE [LARGE SCALE GENOMIC DNA]</scope>
    <source>
        <strain evidence="1 2">SLBN-33</strain>
    </source>
</reference>
<evidence type="ECO:0000313" key="1">
    <source>
        <dbReference type="EMBL" id="MDR6206397.1"/>
    </source>
</evidence>
<name>A0ABD5CMC0_9BURK</name>
<dbReference type="Proteomes" id="UP001245184">
    <property type="component" value="Unassembled WGS sequence"/>
</dbReference>
<gene>
    <name evidence="1" type="ORF">QF025_005117</name>
</gene>
<dbReference type="AlphaFoldDB" id="A0ABD5CMC0"/>
<organism evidence="1 2">
    <name type="scientific">Paraburkholderia graminis</name>
    <dbReference type="NCBI Taxonomy" id="60548"/>
    <lineage>
        <taxon>Bacteria</taxon>
        <taxon>Pseudomonadati</taxon>
        <taxon>Pseudomonadota</taxon>
        <taxon>Betaproteobacteria</taxon>
        <taxon>Burkholderiales</taxon>
        <taxon>Burkholderiaceae</taxon>
        <taxon>Paraburkholderia</taxon>
    </lineage>
</organism>
<protein>
    <submittedName>
        <fullName evidence="1">Uncharacterized protein</fullName>
    </submittedName>
</protein>
<dbReference type="EMBL" id="JAVIZN010000002">
    <property type="protein sequence ID" value="MDR6206397.1"/>
    <property type="molecule type" value="Genomic_DNA"/>
</dbReference>
<sequence length="55" mass="5957">MFSENFVAGPANVAASGHNVRGRQTLGHVEWQAHHEAGLRLRGEFEATATPVTSR</sequence>
<evidence type="ECO:0000313" key="2">
    <source>
        <dbReference type="Proteomes" id="UP001245184"/>
    </source>
</evidence>
<comment type="caution">
    <text evidence="1">The sequence shown here is derived from an EMBL/GenBank/DDBJ whole genome shotgun (WGS) entry which is preliminary data.</text>
</comment>